<dbReference type="Proteomes" id="UP000199183">
    <property type="component" value="Unassembled WGS sequence"/>
</dbReference>
<dbReference type="InterPro" id="IPR045596">
    <property type="entry name" value="DUF6459"/>
</dbReference>
<feature type="region of interest" description="Disordered" evidence="1">
    <location>
        <begin position="1"/>
        <end position="31"/>
    </location>
</feature>
<keyword evidence="3" id="KW-1185">Reference proteome</keyword>
<reference evidence="2 3" key="1">
    <citation type="submission" date="2016-10" db="EMBL/GenBank/DDBJ databases">
        <authorList>
            <person name="de Groot N.N."/>
        </authorList>
    </citation>
    <scope>NUCLEOTIDE SEQUENCE [LARGE SCALE GENOMIC DNA]</scope>
    <source>
        <strain evidence="2 3">DSM 21799</strain>
    </source>
</reference>
<dbReference type="Pfam" id="PF20060">
    <property type="entry name" value="DUF6459"/>
    <property type="match status" value="1"/>
</dbReference>
<dbReference type="EMBL" id="FNRY01000001">
    <property type="protein sequence ID" value="SEC02201.1"/>
    <property type="molecule type" value="Genomic_DNA"/>
</dbReference>
<evidence type="ECO:0008006" key="4">
    <source>
        <dbReference type="Google" id="ProtNLM"/>
    </source>
</evidence>
<protein>
    <recommendedName>
        <fullName evidence="4">3-hydroxyacyl-CoA dehydrogenase</fullName>
    </recommendedName>
</protein>
<accession>A0A1H4P422</accession>
<dbReference type="AlphaFoldDB" id="A0A1H4P422"/>
<name>A0A1H4P422_9MICO</name>
<organism evidence="2 3">
    <name type="scientific">Paramicrobacterium humi</name>
    <dbReference type="NCBI Taxonomy" id="640635"/>
    <lineage>
        <taxon>Bacteria</taxon>
        <taxon>Bacillati</taxon>
        <taxon>Actinomycetota</taxon>
        <taxon>Actinomycetes</taxon>
        <taxon>Micrococcales</taxon>
        <taxon>Microbacteriaceae</taxon>
        <taxon>Paramicrobacterium</taxon>
    </lineage>
</organism>
<sequence length="155" mass="17136">MTNSSAAQRSSGNGPEPRGRPARCGAPDADSDFTYIRTSASELPDPERLLINLTRSVIEVLHGARDLEQLARWISEDVYQKLLMQTSIAARARMLKRQHPALPVVRIGRVHMQTPVDDVCEAVVMVQAGKARARAVAIRLEGIDRRWRATSIGVL</sequence>
<evidence type="ECO:0000313" key="2">
    <source>
        <dbReference type="EMBL" id="SEC02201.1"/>
    </source>
</evidence>
<feature type="compositionally biased region" description="Polar residues" evidence="1">
    <location>
        <begin position="1"/>
        <end position="13"/>
    </location>
</feature>
<proteinExistence type="predicted"/>
<dbReference type="STRING" id="640635.SAMN04489806_2390"/>
<evidence type="ECO:0000256" key="1">
    <source>
        <dbReference type="SAM" id="MobiDB-lite"/>
    </source>
</evidence>
<evidence type="ECO:0000313" key="3">
    <source>
        <dbReference type="Proteomes" id="UP000199183"/>
    </source>
</evidence>
<gene>
    <name evidence="2" type="ORF">SAMN04489806_2390</name>
</gene>